<protein>
    <submittedName>
        <fullName evidence="2">Glycerophosphodiester phosphodiesterase</fullName>
    </submittedName>
</protein>
<gene>
    <name evidence="2" type="ORF">NBZ79_02595</name>
</gene>
<dbReference type="InterPro" id="IPR030395">
    <property type="entry name" value="GP_PDE_dom"/>
</dbReference>
<dbReference type="Proteomes" id="UP001056291">
    <property type="component" value="Chromosome"/>
</dbReference>
<accession>A0ABY4W7F9</accession>
<dbReference type="PROSITE" id="PS51704">
    <property type="entry name" value="GP_PDE"/>
    <property type="match status" value="1"/>
</dbReference>
<sequence>MGLSNSIYLNTSGPIAIAHRGASAEQPENTMAAFEAAVSLGYRYIETDVHLTRDGVLIAFHDDRLDRVTAEKGKVSQLNWSQVKQARVSGCEPIPQLIDILNAWPNLCVNIDPKSDRAVQALAETVKQCKAEDRVCIGSFSGARLNKIRKHFDGAVCTSMGPMEVLKLRLASLTIPGFSGLAKKSPAKCAQIPTHQWNIRLIDKPFIDKAHELGQKVHVWTINDRSEMNRLLDLNVDGIMSDDAALLKSVFEARNLW</sequence>
<dbReference type="PANTHER" id="PTHR43805">
    <property type="entry name" value="GLYCEROPHOSPHORYL DIESTER PHOSPHODIESTERASE"/>
    <property type="match status" value="1"/>
</dbReference>
<evidence type="ECO:0000313" key="2">
    <source>
        <dbReference type="EMBL" id="USG61862.1"/>
    </source>
</evidence>
<feature type="domain" description="GP-PDE" evidence="1">
    <location>
        <begin position="14"/>
        <end position="251"/>
    </location>
</feature>
<dbReference type="RefSeq" id="WP_251935185.1">
    <property type="nucleotide sequence ID" value="NZ_CP098747.1"/>
</dbReference>
<evidence type="ECO:0000259" key="1">
    <source>
        <dbReference type="PROSITE" id="PS51704"/>
    </source>
</evidence>
<dbReference type="CDD" id="cd08561">
    <property type="entry name" value="GDPD_cytoplasmic_ScUgpQ2_like"/>
    <property type="match status" value="1"/>
</dbReference>
<dbReference type="InterPro" id="IPR017946">
    <property type="entry name" value="PLC-like_Pdiesterase_TIM-brl"/>
</dbReference>
<dbReference type="Pfam" id="PF03009">
    <property type="entry name" value="GDPD"/>
    <property type="match status" value="1"/>
</dbReference>
<dbReference type="Gene3D" id="3.20.20.190">
    <property type="entry name" value="Phosphatidylinositol (PI) phosphodiesterase"/>
    <property type="match status" value="1"/>
</dbReference>
<dbReference type="PANTHER" id="PTHR43805:SF1">
    <property type="entry name" value="GP-PDE DOMAIN-CONTAINING PROTEIN"/>
    <property type="match status" value="1"/>
</dbReference>
<reference evidence="2" key="1">
    <citation type="submission" date="2022-06" db="EMBL/GenBank/DDBJ databases">
        <title>Sneathiella actinostolidae sp. nov., isolated from a sea anemonein the Western Pacific Ocean.</title>
        <authorList>
            <person name="Wei M.J."/>
        </authorList>
    </citation>
    <scope>NUCLEOTIDE SEQUENCE</scope>
    <source>
        <strain evidence="2">PHK-P5</strain>
    </source>
</reference>
<evidence type="ECO:0000313" key="3">
    <source>
        <dbReference type="Proteomes" id="UP001056291"/>
    </source>
</evidence>
<dbReference type="EMBL" id="CP098747">
    <property type="protein sequence ID" value="USG61862.1"/>
    <property type="molecule type" value="Genomic_DNA"/>
</dbReference>
<organism evidence="2 3">
    <name type="scientific">Sneathiella marina</name>
    <dbReference type="NCBI Taxonomy" id="2950108"/>
    <lineage>
        <taxon>Bacteria</taxon>
        <taxon>Pseudomonadati</taxon>
        <taxon>Pseudomonadota</taxon>
        <taxon>Alphaproteobacteria</taxon>
        <taxon>Sneathiellales</taxon>
        <taxon>Sneathiellaceae</taxon>
        <taxon>Sneathiella</taxon>
    </lineage>
</organism>
<dbReference type="SUPFAM" id="SSF51695">
    <property type="entry name" value="PLC-like phosphodiesterases"/>
    <property type="match status" value="1"/>
</dbReference>
<proteinExistence type="predicted"/>
<name>A0ABY4W7F9_9PROT</name>
<keyword evidence="3" id="KW-1185">Reference proteome</keyword>